<protein>
    <submittedName>
        <fullName evidence="1">Uncharacterized protein</fullName>
    </submittedName>
</protein>
<reference evidence="1 2" key="1">
    <citation type="submission" date="2012-03" db="EMBL/GenBank/DDBJ databases">
        <title>Whole Genome Assembly of Papio anubis.</title>
        <authorList>
            <person name="Liu Y.L."/>
            <person name="Abraham K.A."/>
            <person name="Akbar H.A."/>
            <person name="Ali S.A."/>
            <person name="Anosike U.A."/>
            <person name="Aqrawi P.A."/>
            <person name="Arias F.A."/>
            <person name="Attaway T.A."/>
            <person name="Awwad R.A."/>
            <person name="Babu C.B."/>
            <person name="Bandaranaike D.B."/>
            <person name="Battles P.B."/>
            <person name="Bell A.B."/>
            <person name="Beltran B.B."/>
            <person name="Berhane-Mersha D.B."/>
            <person name="Bess C.B."/>
            <person name="Bickham C.B."/>
            <person name="Bolden T.B."/>
            <person name="Carter K.C."/>
            <person name="Chau D.C."/>
            <person name="Chavez A.C."/>
            <person name="Clerc-Blankenburg K.C."/>
            <person name="Coyle M.C."/>
            <person name="Dao M.D."/>
            <person name="Davila M.L.D."/>
            <person name="Davy-Carroll L.D."/>
            <person name="Denson S.D."/>
            <person name="Dinh H.D."/>
            <person name="Fernandez S.F."/>
            <person name="Fernando P.F."/>
            <person name="Forbes L.F."/>
            <person name="Francis C.F."/>
            <person name="Francisco L.F."/>
            <person name="Fu Q.F."/>
            <person name="Garcia-Iii R.G."/>
            <person name="Garrett T.G."/>
            <person name="Gross S.G."/>
            <person name="Gubbala S.G."/>
            <person name="Hirani K.H."/>
            <person name="Hogues M.H."/>
            <person name="Hollins B.H."/>
            <person name="Jackson L.J."/>
            <person name="Javaid M.J."/>
            <person name="Jhangiani S.J."/>
            <person name="Johnson A.J."/>
            <person name="Johnson B.J."/>
            <person name="Jones J.J."/>
            <person name="Joshi V.J."/>
            <person name="Kalu J.K."/>
            <person name="Khan N.K."/>
            <person name="Korchina V.K."/>
            <person name="Kovar C.K."/>
            <person name="Lago L.L."/>
            <person name="Lara F.L."/>
            <person name="Le T.-K.L."/>
            <person name="Lee S.L."/>
            <person name="Legall-Iii F.L."/>
            <person name="Lemon S.L."/>
            <person name="Liu J.L."/>
            <person name="Liu Y.-S.L."/>
            <person name="Liyanage D.L."/>
            <person name="Lopez J.L."/>
            <person name="Lorensuhewa L.L."/>
            <person name="Mata R.M."/>
            <person name="Mathew T.M."/>
            <person name="Mercado C.M."/>
            <person name="Mercado I.M."/>
            <person name="Morales K.M."/>
            <person name="Morgan M.M."/>
            <person name="Munidasa M.M."/>
            <person name="Ngo D.N."/>
            <person name="Nguyen L.N."/>
            <person name="Nguyen T.N."/>
            <person name="Nguyen N.N."/>
            <person name="Obregon M.O."/>
            <person name="Okwuonu G.O."/>
            <person name="Ongeri F.O."/>
            <person name="Onwere C.O."/>
            <person name="Osifeso I.O."/>
            <person name="Parra A.P."/>
            <person name="Patil S.P."/>
            <person name="Perez A.P."/>
            <person name="Perez Y.P."/>
            <person name="Pham C.P."/>
            <person name="Pu L.-L.P."/>
            <person name="Puazo M.P."/>
            <person name="Quiroz J.Q."/>
            <person name="Rouhana J.R."/>
            <person name="Ruiz M.R."/>
            <person name="Ruiz S.-J.R."/>
            <person name="Saada N.S."/>
            <person name="Santibanez J.S."/>
            <person name="Scheel M.S."/>
            <person name="Schneider B.S."/>
            <person name="Simmons D.S."/>
            <person name="Sisson I.S."/>
            <person name="Tang L.-Y.T."/>
            <person name="Thornton R.T."/>
            <person name="Tisius J.T."/>
            <person name="Toledanes G.T."/>
            <person name="Trejos Z.T."/>
            <person name="Usmani K.U."/>
            <person name="Varghese R.V."/>
            <person name="Vattathil S.V."/>
            <person name="Vee V.V."/>
            <person name="Walker D.W."/>
            <person name="Weissenberger G.W."/>
            <person name="White C.W."/>
            <person name="Williams A.W."/>
            <person name="Woodworth J.W."/>
            <person name="Wright R.W."/>
            <person name="Zhu Y.Z."/>
            <person name="Han Y.H."/>
            <person name="Newsham I.N."/>
            <person name="Nazareth L.N."/>
            <person name="Worley K.W."/>
            <person name="Muzny D.M."/>
            <person name="Rogers J.R."/>
            <person name="Gibbs R.G."/>
        </authorList>
    </citation>
    <scope>NUCLEOTIDE SEQUENCE [LARGE SCALE GENOMIC DNA]</scope>
</reference>
<name>A0A8I5N007_PAPAN</name>
<evidence type="ECO:0000313" key="2">
    <source>
        <dbReference type="Proteomes" id="UP000028761"/>
    </source>
</evidence>
<keyword evidence="2" id="KW-1185">Reference proteome</keyword>
<sequence>MVINSRWIRDLNVRPNTIKTLEENLGNTIQDIGMGKDFMSKTPKAMARKAKIDTWDLTKLKSFCTAKETTIRVNRQPTEWEKIFAIYSSDKGLISRTYKELKQIYKKIFAIYSSDKGLISRTYKELKQIYKKKTNNPIKKWAKDMNRHFPKEDIHTAKRHMKKCSSSLAIREMQIKTTM</sequence>
<dbReference type="AlphaFoldDB" id="A0A8I5N007"/>
<accession>A0A8I5N007</accession>
<reference evidence="1" key="3">
    <citation type="submission" date="2025-09" db="UniProtKB">
        <authorList>
            <consortium name="Ensembl"/>
        </authorList>
    </citation>
    <scope>IDENTIFICATION</scope>
</reference>
<dbReference type="Proteomes" id="UP000028761">
    <property type="component" value="Chromosome X"/>
</dbReference>
<proteinExistence type="predicted"/>
<dbReference type="GeneTree" id="ENSGT01150000287003"/>
<organism evidence="1 2">
    <name type="scientific">Papio anubis</name>
    <name type="common">Olive baboon</name>
    <dbReference type="NCBI Taxonomy" id="9555"/>
    <lineage>
        <taxon>Eukaryota</taxon>
        <taxon>Metazoa</taxon>
        <taxon>Chordata</taxon>
        <taxon>Craniata</taxon>
        <taxon>Vertebrata</taxon>
        <taxon>Euteleostomi</taxon>
        <taxon>Mammalia</taxon>
        <taxon>Eutheria</taxon>
        <taxon>Euarchontoglires</taxon>
        <taxon>Primates</taxon>
        <taxon>Haplorrhini</taxon>
        <taxon>Catarrhini</taxon>
        <taxon>Cercopithecidae</taxon>
        <taxon>Cercopithecinae</taxon>
        <taxon>Papio</taxon>
    </lineage>
</organism>
<dbReference type="PANTHER" id="PTHR19446">
    <property type="entry name" value="REVERSE TRANSCRIPTASES"/>
    <property type="match status" value="1"/>
</dbReference>
<reference evidence="1" key="2">
    <citation type="submission" date="2025-08" db="UniProtKB">
        <authorList>
            <consortium name="Ensembl"/>
        </authorList>
    </citation>
    <scope>IDENTIFICATION</scope>
</reference>
<evidence type="ECO:0000313" key="1">
    <source>
        <dbReference type="Ensembl" id="ENSPANP00000052230.1"/>
    </source>
</evidence>
<dbReference type="Ensembl" id="ENSPANT00000061529.1">
    <property type="protein sequence ID" value="ENSPANP00000052230.1"/>
    <property type="gene ID" value="ENSPANG00000042224.1"/>
</dbReference>